<dbReference type="InterPro" id="IPR029058">
    <property type="entry name" value="AB_hydrolase_fold"/>
</dbReference>
<evidence type="ECO:0000313" key="2">
    <source>
        <dbReference type="EMBL" id="SBT43808.1"/>
    </source>
</evidence>
<organism evidence="2 3">
    <name type="scientific">Micromonospora narathiwatensis</name>
    <dbReference type="NCBI Taxonomy" id="299146"/>
    <lineage>
        <taxon>Bacteria</taxon>
        <taxon>Bacillati</taxon>
        <taxon>Actinomycetota</taxon>
        <taxon>Actinomycetes</taxon>
        <taxon>Micromonosporales</taxon>
        <taxon>Micromonosporaceae</taxon>
        <taxon>Micromonospora</taxon>
    </lineage>
</organism>
<evidence type="ECO:0000256" key="1">
    <source>
        <dbReference type="SAM" id="Phobius"/>
    </source>
</evidence>
<feature type="transmembrane region" description="Helical" evidence="1">
    <location>
        <begin position="198"/>
        <end position="222"/>
    </location>
</feature>
<keyword evidence="3" id="KW-1185">Reference proteome</keyword>
<dbReference type="AlphaFoldDB" id="A0A1A8ZIZ1"/>
<evidence type="ECO:0000313" key="3">
    <source>
        <dbReference type="Proteomes" id="UP000198765"/>
    </source>
</evidence>
<reference evidence="2 3" key="1">
    <citation type="submission" date="2016-06" db="EMBL/GenBank/DDBJ databases">
        <authorList>
            <person name="Kjaerup R.B."/>
            <person name="Dalgaard T.S."/>
            <person name="Juul-Madsen H.R."/>
        </authorList>
    </citation>
    <scope>NUCLEOTIDE SEQUENCE [LARGE SCALE GENOMIC DNA]</scope>
    <source>
        <strain evidence="2 3">DSM 45248</strain>
    </source>
</reference>
<keyword evidence="1" id="KW-0812">Transmembrane</keyword>
<proteinExistence type="predicted"/>
<keyword evidence="1" id="KW-0472">Membrane</keyword>
<feature type="transmembrane region" description="Helical" evidence="1">
    <location>
        <begin position="234"/>
        <end position="254"/>
    </location>
</feature>
<feature type="transmembrane region" description="Helical" evidence="1">
    <location>
        <begin position="170"/>
        <end position="192"/>
    </location>
</feature>
<name>A0A1A8ZIZ1_9ACTN</name>
<keyword evidence="1" id="KW-1133">Transmembrane helix</keyword>
<dbReference type="RefSeq" id="WP_091193418.1">
    <property type="nucleotide sequence ID" value="NZ_LT594324.1"/>
</dbReference>
<accession>A0A1A8ZIZ1</accession>
<dbReference type="SUPFAM" id="SSF53474">
    <property type="entry name" value="alpha/beta-Hydrolases"/>
    <property type="match status" value="1"/>
</dbReference>
<dbReference type="OrthoDB" id="3327793at2"/>
<evidence type="ECO:0008006" key="4">
    <source>
        <dbReference type="Google" id="ProtNLM"/>
    </source>
</evidence>
<gene>
    <name evidence="2" type="ORF">GA0070621_1893</name>
</gene>
<dbReference type="EMBL" id="LT594324">
    <property type="protein sequence ID" value="SBT43808.1"/>
    <property type="molecule type" value="Genomic_DNA"/>
</dbReference>
<dbReference type="Proteomes" id="UP000198765">
    <property type="component" value="Chromosome I"/>
</dbReference>
<feature type="transmembrane region" description="Helical" evidence="1">
    <location>
        <begin position="105"/>
        <end position="125"/>
    </location>
</feature>
<dbReference type="Gene3D" id="3.40.50.1820">
    <property type="entry name" value="alpha/beta hydrolase"/>
    <property type="match status" value="1"/>
</dbReference>
<dbReference type="PATRIC" id="fig|299146.4.peg.1955"/>
<feature type="transmembrane region" description="Helical" evidence="1">
    <location>
        <begin position="73"/>
        <end position="93"/>
    </location>
</feature>
<feature type="transmembrane region" description="Helical" evidence="1">
    <location>
        <begin position="137"/>
        <end position="158"/>
    </location>
</feature>
<sequence length="547" mass="57402">MVVLRSASVRLPALLALTTLPPVLEAVLATRFGLRSAVGLAPQASAPTPFAIFHDLRWVSVYHDSWPRFAAELIATVVARGVWIAAVVLVAWPSEAARRPAVGRALLTGVTGTAALTVFLLPWAALSVALSATSLSWLFVADVGVVFVLVLVVQRAGLVPDWWRGLPPPAAALWAVVSFLVLTVASVLLSAAPGPLPIVLAAGAGAVNGWLWRRLLAAVLAARIRLVRVPVAPLVAVGLLLGIAPAGFLSRAAVQEAEQPPPPLAAGPGGRPPQALIFVGGYDSVGDGTPTGGTPQTADSIPFEMFSYAGLDPSGRPLPYRARQTQQSLEVSARLLDAQVAELHTRTGKPVALLAESEGTLVARTYLATRPHPAVVAVILLSPVPNAAAATFPPSGAGHGWGLAAGAQLRAILAVARWSSGLPISTDEPLIHSLLGNPQRYRDQMFCPVPGVRMMAFVTLSDALADRPGNPLGVPFVLVVAVHGDDFDRSRVQRELVAFLHGERPRTTGAWLYRLLRAAAVAWQAPPLRLSLIPPGPAGYETPRCHG</sequence>
<protein>
    <recommendedName>
        <fullName evidence="4">Alpha/beta hydrolase family protein</fullName>
    </recommendedName>
</protein>